<dbReference type="Proteomes" id="UP001222027">
    <property type="component" value="Unassembled WGS sequence"/>
</dbReference>
<protein>
    <submittedName>
        <fullName evidence="1">Uncharacterized protein</fullName>
    </submittedName>
</protein>
<evidence type="ECO:0000313" key="1">
    <source>
        <dbReference type="EMBL" id="KAJ8511061.1"/>
    </source>
</evidence>
<proteinExistence type="predicted"/>
<comment type="caution">
    <text evidence="1">The sequence shown here is derived from an EMBL/GenBank/DDBJ whole genome shotgun (WGS) entry which is preliminary data.</text>
</comment>
<accession>A0AAV8RSD7</accession>
<keyword evidence="2" id="KW-1185">Reference proteome</keyword>
<name>A0AAV8RSD7_ENSVE</name>
<dbReference type="EMBL" id="JAQQAF010000001">
    <property type="protein sequence ID" value="KAJ8511061.1"/>
    <property type="molecule type" value="Genomic_DNA"/>
</dbReference>
<gene>
    <name evidence="1" type="ORF">OPV22_001495</name>
</gene>
<sequence length="121" mass="13825">MLSRFTDVDRKVEAVLHRLEGLTGRNRGIVPRSGDPLLKRIRDVIWSYFFSSTWTISATVKTEDAQQGQPPPKLLDGCTDNQMKCTKFSAATEESSMFRCLQESYSRQRTGKEDEIIYCPT</sequence>
<evidence type="ECO:0000313" key="2">
    <source>
        <dbReference type="Proteomes" id="UP001222027"/>
    </source>
</evidence>
<organism evidence="1 2">
    <name type="scientific">Ensete ventricosum</name>
    <name type="common">Abyssinian banana</name>
    <name type="synonym">Musa ensete</name>
    <dbReference type="NCBI Taxonomy" id="4639"/>
    <lineage>
        <taxon>Eukaryota</taxon>
        <taxon>Viridiplantae</taxon>
        <taxon>Streptophyta</taxon>
        <taxon>Embryophyta</taxon>
        <taxon>Tracheophyta</taxon>
        <taxon>Spermatophyta</taxon>
        <taxon>Magnoliopsida</taxon>
        <taxon>Liliopsida</taxon>
        <taxon>Zingiberales</taxon>
        <taxon>Musaceae</taxon>
        <taxon>Ensete</taxon>
    </lineage>
</organism>
<dbReference type="AlphaFoldDB" id="A0AAV8RSD7"/>
<reference evidence="1 2" key="1">
    <citation type="submission" date="2022-12" db="EMBL/GenBank/DDBJ databases">
        <title>Chromosome-scale assembly of the Ensete ventricosum genome.</title>
        <authorList>
            <person name="Dussert Y."/>
            <person name="Stocks J."/>
            <person name="Wendawek A."/>
            <person name="Woldeyes F."/>
            <person name="Nichols R.A."/>
            <person name="Borrell J.S."/>
        </authorList>
    </citation>
    <scope>NUCLEOTIDE SEQUENCE [LARGE SCALE GENOMIC DNA]</scope>
    <source>
        <strain evidence="2">cv. Maze</strain>
        <tissue evidence="1">Seeds</tissue>
    </source>
</reference>